<dbReference type="GO" id="GO:0005811">
    <property type="term" value="C:lipid droplet"/>
    <property type="evidence" value="ECO:0007669"/>
    <property type="project" value="TreeGrafter"/>
</dbReference>
<dbReference type="Pfam" id="PF00106">
    <property type="entry name" value="adh_short"/>
    <property type="match status" value="1"/>
</dbReference>
<feature type="region of interest" description="Disordered" evidence="4">
    <location>
        <begin position="223"/>
        <end position="242"/>
    </location>
</feature>
<dbReference type="PROSITE" id="PS00061">
    <property type="entry name" value="ADH_SHORT"/>
    <property type="match status" value="1"/>
</dbReference>
<accession>A0A8T0CEN5</accession>
<evidence type="ECO:0000313" key="6">
    <source>
        <dbReference type="Proteomes" id="UP000806378"/>
    </source>
</evidence>
<dbReference type="PANTHER" id="PTHR44169:SF6">
    <property type="entry name" value="NADPH-DEPENDENT 1-ACYLDIHYDROXYACETONE PHOSPHATE REDUCTASE"/>
    <property type="match status" value="1"/>
</dbReference>
<dbReference type="PRINTS" id="PR00080">
    <property type="entry name" value="SDRFAMILY"/>
</dbReference>
<dbReference type="GO" id="GO:0005783">
    <property type="term" value="C:endoplasmic reticulum"/>
    <property type="evidence" value="ECO:0007669"/>
    <property type="project" value="TreeGrafter"/>
</dbReference>
<dbReference type="GO" id="GO:0000140">
    <property type="term" value="F:acylglycerone-phosphate reductase (NADP+) activity"/>
    <property type="evidence" value="ECO:0007669"/>
    <property type="project" value="TreeGrafter"/>
</dbReference>
<dbReference type="Gramene" id="rna-gnl|WGS:JABURB|Cocit.L0691.1">
    <property type="protein sequence ID" value="cds-KAF7845773.1"/>
    <property type="gene ID" value="gene-BT93_L0691"/>
</dbReference>
<dbReference type="SUPFAM" id="SSF51735">
    <property type="entry name" value="NAD(P)-binding Rossmann-fold domains"/>
    <property type="match status" value="1"/>
</dbReference>
<dbReference type="AlphaFoldDB" id="A0A8T0CEN5"/>
<sequence length="242" mass="26884">MPLDVTSPESIAAAAELSKQLTDGKLDFLINNAGCGYFSPLLDVDIEKAKKQYDVNVWGMLAVTQAFFPLVRAARGTVVNQASMSGVQGFNRPFLGIYSSSKSAVISISNTMRIELAPFDIKVVTLITTSVKTEFFNHKTGGFILNDSVYAPIKEKADKIMQSSDYAKSGPDRYEIAQDTIDELMRDATPIFIRKGYMATLVALIFWLFPQWMLDRQSSKSGNLDRLKQSSANEDIKSRKLE</sequence>
<dbReference type="InterPro" id="IPR002347">
    <property type="entry name" value="SDR_fam"/>
</dbReference>
<protein>
    <submittedName>
        <fullName evidence="5">Uncharacterized protein</fullName>
    </submittedName>
</protein>
<organism evidence="5 6">
    <name type="scientific">Corymbia citriodora subsp. variegata</name>
    <dbReference type="NCBI Taxonomy" id="360336"/>
    <lineage>
        <taxon>Eukaryota</taxon>
        <taxon>Viridiplantae</taxon>
        <taxon>Streptophyta</taxon>
        <taxon>Embryophyta</taxon>
        <taxon>Tracheophyta</taxon>
        <taxon>Spermatophyta</taxon>
        <taxon>Magnoliopsida</taxon>
        <taxon>eudicotyledons</taxon>
        <taxon>Gunneridae</taxon>
        <taxon>Pentapetalae</taxon>
        <taxon>rosids</taxon>
        <taxon>malvids</taxon>
        <taxon>Myrtales</taxon>
        <taxon>Myrtaceae</taxon>
        <taxon>Myrtoideae</taxon>
        <taxon>Eucalypteae</taxon>
        <taxon>Corymbia</taxon>
    </lineage>
</organism>
<evidence type="ECO:0000313" key="5">
    <source>
        <dbReference type="EMBL" id="KAF7845773.1"/>
    </source>
</evidence>
<comment type="similarity">
    <text evidence="1 3">Belongs to the short-chain dehydrogenases/reductases (SDR) family.</text>
</comment>
<evidence type="ECO:0000256" key="1">
    <source>
        <dbReference type="ARBA" id="ARBA00006484"/>
    </source>
</evidence>
<dbReference type="Gene3D" id="3.40.50.720">
    <property type="entry name" value="NAD(P)-binding Rossmann-like Domain"/>
    <property type="match status" value="1"/>
</dbReference>
<dbReference type="InterPro" id="IPR036291">
    <property type="entry name" value="NAD(P)-bd_dom_sf"/>
</dbReference>
<dbReference type="InterPro" id="IPR020904">
    <property type="entry name" value="Sc_DH/Rdtase_CS"/>
</dbReference>
<proteinExistence type="inferred from homology"/>
<keyword evidence="2" id="KW-0560">Oxidoreductase</keyword>
<gene>
    <name evidence="5" type="ORF">BT93_L0691</name>
</gene>
<dbReference type="OrthoDB" id="2102561at2759"/>
<dbReference type="GO" id="GO:0006654">
    <property type="term" value="P:phosphatidic acid biosynthetic process"/>
    <property type="evidence" value="ECO:0007669"/>
    <property type="project" value="TreeGrafter"/>
</dbReference>
<evidence type="ECO:0000256" key="3">
    <source>
        <dbReference type="RuleBase" id="RU000363"/>
    </source>
</evidence>
<dbReference type="GO" id="GO:0019433">
    <property type="term" value="P:triglyceride catabolic process"/>
    <property type="evidence" value="ECO:0007669"/>
    <property type="project" value="TreeGrafter"/>
</dbReference>
<evidence type="ECO:0000256" key="2">
    <source>
        <dbReference type="ARBA" id="ARBA00023002"/>
    </source>
</evidence>
<name>A0A8T0CEN5_CORYI</name>
<dbReference type="EMBL" id="MU100583">
    <property type="protein sequence ID" value="KAF7845773.1"/>
    <property type="molecule type" value="Genomic_DNA"/>
</dbReference>
<reference evidence="5" key="1">
    <citation type="submission" date="2020-05" db="EMBL/GenBank/DDBJ databases">
        <title>WGS assembly of Corymbia citriodora subspecies variegata.</title>
        <authorList>
            <person name="Barry K."/>
            <person name="Hundley H."/>
            <person name="Shu S."/>
            <person name="Jenkins J."/>
            <person name="Grimwood J."/>
            <person name="Baten A."/>
        </authorList>
    </citation>
    <scope>NUCLEOTIDE SEQUENCE</scope>
    <source>
        <strain evidence="5">CV2-018</strain>
    </source>
</reference>
<dbReference type="GO" id="GO:0004806">
    <property type="term" value="F:triacylglycerol lipase activity"/>
    <property type="evidence" value="ECO:0007669"/>
    <property type="project" value="TreeGrafter"/>
</dbReference>
<keyword evidence="6" id="KW-1185">Reference proteome</keyword>
<dbReference type="PRINTS" id="PR00081">
    <property type="entry name" value="GDHRDH"/>
</dbReference>
<dbReference type="PANTHER" id="PTHR44169">
    <property type="entry name" value="NADPH-DEPENDENT 1-ACYLDIHYDROXYACETONE PHOSPHATE REDUCTASE"/>
    <property type="match status" value="1"/>
</dbReference>
<dbReference type="Proteomes" id="UP000806378">
    <property type="component" value="Unassembled WGS sequence"/>
</dbReference>
<comment type="caution">
    <text evidence="5">The sequence shown here is derived from an EMBL/GenBank/DDBJ whole genome shotgun (WGS) entry which is preliminary data.</text>
</comment>
<evidence type="ECO:0000256" key="4">
    <source>
        <dbReference type="SAM" id="MobiDB-lite"/>
    </source>
</evidence>